<evidence type="ECO:0000313" key="6">
    <source>
        <dbReference type="Proteomes" id="UP001156940"/>
    </source>
</evidence>
<dbReference type="GO" id="GO:0016301">
    <property type="term" value="F:kinase activity"/>
    <property type="evidence" value="ECO:0007669"/>
    <property type="project" value="UniProtKB-KW"/>
</dbReference>
<evidence type="ECO:0000256" key="2">
    <source>
        <dbReference type="ARBA" id="ARBA00022679"/>
    </source>
</evidence>
<feature type="domain" description="Carbohydrate kinase PfkB" evidence="4">
    <location>
        <begin position="4"/>
        <end position="321"/>
    </location>
</feature>
<sequence>MTQRRILCFGELLLRLGAPGRERLLQSPRFDVHVGGAEANVAVSLARLGHAAALAGTVSDDALGDAALGELRRHGVDTGAVRRAAGRMGLYFLSTGAGLRPSEVLYDRAGSAFATAPATGHDWPALLEGVDCLHLSGVTPALGQPAAEAAIAAARAGRAAGALVSFDGNFRPRLWAAWDGDPAAILQQLLAEADLAFADHRDIGVVLGENPAAAADDHETRIVAAAARAFAAFPRLQRIATTLRVQHSVDRHSLGALMVARGGGVERAPARQLEGIVDRIGAGDAFAAGVLHGLLTGMDDRGALRFGLAAACLKHAQPGDAHLASADEIAACAREERLDVRR</sequence>
<dbReference type="PANTHER" id="PTHR43320">
    <property type="entry name" value="SUGAR KINASE"/>
    <property type="match status" value="1"/>
</dbReference>
<gene>
    <name evidence="5" type="ORF">QFW77_05400</name>
</gene>
<evidence type="ECO:0000256" key="1">
    <source>
        <dbReference type="ARBA" id="ARBA00010688"/>
    </source>
</evidence>
<dbReference type="CDD" id="cd01166">
    <property type="entry name" value="KdgK"/>
    <property type="match status" value="1"/>
</dbReference>
<keyword evidence="6" id="KW-1185">Reference proteome</keyword>
<proteinExistence type="inferred from homology"/>
<dbReference type="Proteomes" id="UP001156940">
    <property type="component" value="Unassembled WGS sequence"/>
</dbReference>
<comment type="caution">
    <text evidence="5">The sequence shown here is derived from an EMBL/GenBank/DDBJ whole genome shotgun (WGS) entry which is preliminary data.</text>
</comment>
<dbReference type="RefSeq" id="WP_280573337.1">
    <property type="nucleotide sequence ID" value="NZ_JARXRM010000024.1"/>
</dbReference>
<keyword evidence="3 5" id="KW-0418">Kinase</keyword>
<protein>
    <submittedName>
        <fullName evidence="5">Sugar kinase</fullName>
    </submittedName>
</protein>
<dbReference type="InterPro" id="IPR011611">
    <property type="entry name" value="PfkB_dom"/>
</dbReference>
<dbReference type="PANTHER" id="PTHR43320:SF2">
    <property type="entry name" value="2-DEHYDRO-3-DEOXYGLUCONOKINASE_2-DEHYDRO-3-DEOXYGALACTONOKINASE"/>
    <property type="match status" value="1"/>
</dbReference>
<keyword evidence="2" id="KW-0808">Transferase</keyword>
<name>A0ABT6J758_9GAMM</name>
<organism evidence="5 6">
    <name type="scientific">Luteimonas endophytica</name>
    <dbReference type="NCBI Taxonomy" id="3042023"/>
    <lineage>
        <taxon>Bacteria</taxon>
        <taxon>Pseudomonadati</taxon>
        <taxon>Pseudomonadota</taxon>
        <taxon>Gammaproteobacteria</taxon>
        <taxon>Lysobacterales</taxon>
        <taxon>Lysobacteraceae</taxon>
        <taxon>Luteimonas</taxon>
    </lineage>
</organism>
<evidence type="ECO:0000313" key="5">
    <source>
        <dbReference type="EMBL" id="MDH5822425.1"/>
    </source>
</evidence>
<dbReference type="EMBL" id="JARXRM010000024">
    <property type="protein sequence ID" value="MDH5822425.1"/>
    <property type="molecule type" value="Genomic_DNA"/>
</dbReference>
<evidence type="ECO:0000256" key="3">
    <source>
        <dbReference type="ARBA" id="ARBA00022777"/>
    </source>
</evidence>
<dbReference type="Pfam" id="PF00294">
    <property type="entry name" value="PfkB"/>
    <property type="match status" value="1"/>
</dbReference>
<reference evidence="5 6" key="1">
    <citation type="submission" date="2023-04" db="EMBL/GenBank/DDBJ databases">
        <title>Luteimonas endophyticus RD2P54.</title>
        <authorList>
            <person name="Sun J.-Q."/>
        </authorList>
    </citation>
    <scope>NUCLEOTIDE SEQUENCE [LARGE SCALE GENOMIC DNA]</scope>
    <source>
        <strain evidence="5 6">RD2P54</strain>
    </source>
</reference>
<evidence type="ECO:0000259" key="4">
    <source>
        <dbReference type="Pfam" id="PF00294"/>
    </source>
</evidence>
<comment type="similarity">
    <text evidence="1">Belongs to the carbohydrate kinase PfkB family.</text>
</comment>
<dbReference type="InterPro" id="IPR052700">
    <property type="entry name" value="Carb_kinase_PfkB-like"/>
</dbReference>
<dbReference type="Gene3D" id="3.40.1190.20">
    <property type="match status" value="1"/>
</dbReference>
<dbReference type="SUPFAM" id="SSF53613">
    <property type="entry name" value="Ribokinase-like"/>
    <property type="match status" value="1"/>
</dbReference>
<dbReference type="InterPro" id="IPR029056">
    <property type="entry name" value="Ribokinase-like"/>
</dbReference>
<accession>A0ABT6J758</accession>